<keyword evidence="1" id="KW-1133">Transmembrane helix</keyword>
<evidence type="ECO:0000313" key="3">
    <source>
        <dbReference type="Proteomes" id="UP001151760"/>
    </source>
</evidence>
<dbReference type="Gene3D" id="3.40.50.410">
    <property type="entry name" value="von Willebrand factor, type A domain"/>
    <property type="match status" value="1"/>
</dbReference>
<dbReference type="Proteomes" id="UP001151760">
    <property type="component" value="Unassembled WGS sequence"/>
</dbReference>
<evidence type="ECO:0000313" key="2">
    <source>
        <dbReference type="EMBL" id="GJT00378.1"/>
    </source>
</evidence>
<keyword evidence="1" id="KW-0812">Transmembrane</keyword>
<dbReference type="InterPro" id="IPR036465">
    <property type="entry name" value="vWFA_dom_sf"/>
</dbReference>
<sequence>MEKQIQKQQSISNMEGEVTVICVDNTTLLAKTGVYIAQAMAIALYCDEKIKVPHPDNMVALVPMGALQGTSYVKPTRDLNEILPALKGRIFKIRVGLTLLVPSCTPLALMAPYYMMAAKQY</sequence>
<organism evidence="2 3">
    <name type="scientific">Tanacetum coccineum</name>
    <dbReference type="NCBI Taxonomy" id="301880"/>
    <lineage>
        <taxon>Eukaryota</taxon>
        <taxon>Viridiplantae</taxon>
        <taxon>Streptophyta</taxon>
        <taxon>Embryophyta</taxon>
        <taxon>Tracheophyta</taxon>
        <taxon>Spermatophyta</taxon>
        <taxon>Magnoliopsida</taxon>
        <taxon>eudicotyledons</taxon>
        <taxon>Gunneridae</taxon>
        <taxon>Pentapetalae</taxon>
        <taxon>asterids</taxon>
        <taxon>campanulids</taxon>
        <taxon>Asterales</taxon>
        <taxon>Asteraceae</taxon>
        <taxon>Asteroideae</taxon>
        <taxon>Anthemideae</taxon>
        <taxon>Anthemidinae</taxon>
        <taxon>Tanacetum</taxon>
    </lineage>
</organism>
<name>A0ABQ5AGW7_9ASTR</name>
<feature type="transmembrane region" description="Helical" evidence="1">
    <location>
        <begin position="95"/>
        <end position="115"/>
    </location>
</feature>
<reference evidence="2" key="1">
    <citation type="journal article" date="2022" name="Int. J. Mol. Sci.">
        <title>Draft Genome of Tanacetum Coccineum: Genomic Comparison of Closely Related Tanacetum-Family Plants.</title>
        <authorList>
            <person name="Yamashiro T."/>
            <person name="Shiraishi A."/>
            <person name="Nakayama K."/>
            <person name="Satake H."/>
        </authorList>
    </citation>
    <scope>NUCLEOTIDE SEQUENCE</scope>
</reference>
<accession>A0ABQ5AGW7</accession>
<keyword evidence="1" id="KW-0472">Membrane</keyword>
<reference evidence="2" key="2">
    <citation type="submission" date="2022-01" db="EMBL/GenBank/DDBJ databases">
        <authorList>
            <person name="Yamashiro T."/>
            <person name="Shiraishi A."/>
            <person name="Satake H."/>
            <person name="Nakayama K."/>
        </authorList>
    </citation>
    <scope>NUCLEOTIDE SEQUENCE</scope>
</reference>
<comment type="caution">
    <text evidence="2">The sequence shown here is derived from an EMBL/GenBank/DDBJ whole genome shotgun (WGS) entry which is preliminary data.</text>
</comment>
<proteinExistence type="predicted"/>
<keyword evidence="3" id="KW-1185">Reference proteome</keyword>
<dbReference type="EMBL" id="BQNB010012190">
    <property type="protein sequence ID" value="GJT00378.1"/>
    <property type="molecule type" value="Genomic_DNA"/>
</dbReference>
<protein>
    <submittedName>
        <fullName evidence="2">Uncharacterized protein</fullName>
    </submittedName>
</protein>
<evidence type="ECO:0000256" key="1">
    <source>
        <dbReference type="SAM" id="Phobius"/>
    </source>
</evidence>
<gene>
    <name evidence="2" type="ORF">Tco_0821547</name>
</gene>